<feature type="signal peptide" evidence="1">
    <location>
        <begin position="1"/>
        <end position="18"/>
    </location>
</feature>
<gene>
    <name evidence="2" type="ORF">CTI12_AA575360</name>
</gene>
<dbReference type="InterPro" id="IPR012876">
    <property type="entry name" value="DUF1677_pln"/>
</dbReference>
<dbReference type="AlphaFoldDB" id="A0A2U1KQP5"/>
<keyword evidence="3" id="KW-1185">Reference proteome</keyword>
<accession>A0A2U1KQP5</accession>
<dbReference type="OrthoDB" id="1911663at2759"/>
<evidence type="ECO:0008006" key="4">
    <source>
        <dbReference type="Google" id="ProtNLM"/>
    </source>
</evidence>
<protein>
    <recommendedName>
        <fullName evidence="4">DUF1677 family protein</fullName>
    </recommendedName>
</protein>
<dbReference type="Pfam" id="PF07911">
    <property type="entry name" value="DUF1677"/>
    <property type="match status" value="1"/>
</dbReference>
<dbReference type="PANTHER" id="PTHR33108:SF32">
    <property type="entry name" value="DUF1677 FAMILY PROTEIN (DUF1677)"/>
    <property type="match status" value="1"/>
</dbReference>
<reference evidence="2 3" key="1">
    <citation type="journal article" date="2018" name="Mol. Plant">
        <title>The genome of Artemisia annua provides insight into the evolution of Asteraceae family and artemisinin biosynthesis.</title>
        <authorList>
            <person name="Shen Q."/>
            <person name="Zhang L."/>
            <person name="Liao Z."/>
            <person name="Wang S."/>
            <person name="Yan T."/>
            <person name="Shi P."/>
            <person name="Liu M."/>
            <person name="Fu X."/>
            <person name="Pan Q."/>
            <person name="Wang Y."/>
            <person name="Lv Z."/>
            <person name="Lu X."/>
            <person name="Zhang F."/>
            <person name="Jiang W."/>
            <person name="Ma Y."/>
            <person name="Chen M."/>
            <person name="Hao X."/>
            <person name="Li L."/>
            <person name="Tang Y."/>
            <person name="Lv G."/>
            <person name="Zhou Y."/>
            <person name="Sun X."/>
            <person name="Brodelius P.E."/>
            <person name="Rose J.K.C."/>
            <person name="Tang K."/>
        </authorList>
    </citation>
    <scope>NUCLEOTIDE SEQUENCE [LARGE SCALE GENOMIC DNA]</scope>
    <source>
        <strain evidence="3">cv. Huhao1</strain>
        <tissue evidence="2">Leaf</tissue>
    </source>
</reference>
<sequence length="181" mass="20384">MNFIVLLVDMSTTVMSDAIVMPSTESQQLATKLIAETKVEFVKCESCGLIEECTPEYINRIRERYQGKWICGLCSEAVKYEIIRSKRLITTDEAMARHMAFCKKSILSGQKTDPTVDLIDAMKQILRRSLDSPRRVRSTPCSPVRTMDDSVGVGLARSESCIPDVTYVVELEEMMSDQNGE</sequence>
<keyword evidence="1" id="KW-0732">Signal</keyword>
<dbReference type="STRING" id="35608.A0A2U1KQP5"/>
<comment type="caution">
    <text evidence="2">The sequence shown here is derived from an EMBL/GenBank/DDBJ whole genome shotgun (WGS) entry which is preliminary data.</text>
</comment>
<evidence type="ECO:0000256" key="1">
    <source>
        <dbReference type="SAM" id="SignalP"/>
    </source>
</evidence>
<evidence type="ECO:0000313" key="2">
    <source>
        <dbReference type="EMBL" id="PWA39074.1"/>
    </source>
</evidence>
<feature type="chain" id="PRO_5015719822" description="DUF1677 family protein" evidence="1">
    <location>
        <begin position="19"/>
        <end position="181"/>
    </location>
</feature>
<dbReference type="Proteomes" id="UP000245207">
    <property type="component" value="Unassembled WGS sequence"/>
</dbReference>
<organism evidence="2 3">
    <name type="scientific">Artemisia annua</name>
    <name type="common">Sweet wormwood</name>
    <dbReference type="NCBI Taxonomy" id="35608"/>
    <lineage>
        <taxon>Eukaryota</taxon>
        <taxon>Viridiplantae</taxon>
        <taxon>Streptophyta</taxon>
        <taxon>Embryophyta</taxon>
        <taxon>Tracheophyta</taxon>
        <taxon>Spermatophyta</taxon>
        <taxon>Magnoliopsida</taxon>
        <taxon>eudicotyledons</taxon>
        <taxon>Gunneridae</taxon>
        <taxon>Pentapetalae</taxon>
        <taxon>asterids</taxon>
        <taxon>campanulids</taxon>
        <taxon>Asterales</taxon>
        <taxon>Asteraceae</taxon>
        <taxon>Asteroideae</taxon>
        <taxon>Anthemideae</taxon>
        <taxon>Artemisiinae</taxon>
        <taxon>Artemisia</taxon>
    </lineage>
</organism>
<evidence type="ECO:0000313" key="3">
    <source>
        <dbReference type="Proteomes" id="UP000245207"/>
    </source>
</evidence>
<name>A0A2U1KQP5_ARTAN</name>
<proteinExistence type="predicted"/>
<dbReference type="EMBL" id="PKPP01014987">
    <property type="protein sequence ID" value="PWA39074.1"/>
    <property type="molecule type" value="Genomic_DNA"/>
</dbReference>
<dbReference type="PANTHER" id="PTHR33108">
    <property type="entry name" value="OS01G0745000 PROTEIN"/>
    <property type="match status" value="1"/>
</dbReference>